<dbReference type="OrthoDB" id="8123811at2759"/>
<dbReference type="Proteomes" id="UP000708208">
    <property type="component" value="Unassembled WGS sequence"/>
</dbReference>
<dbReference type="PANTHER" id="PTHR35205">
    <property type="entry name" value="NB-ARC AND TPR DOMAIN PROTEIN"/>
    <property type="match status" value="1"/>
</dbReference>
<dbReference type="PANTHER" id="PTHR35205:SF1">
    <property type="entry name" value="ZU5 DOMAIN-CONTAINING PROTEIN"/>
    <property type="match status" value="1"/>
</dbReference>
<comment type="caution">
    <text evidence="2">The sequence shown here is derived from an EMBL/GenBank/DDBJ whole genome shotgun (WGS) entry which is preliminary data.</text>
</comment>
<evidence type="ECO:0000259" key="1">
    <source>
        <dbReference type="Pfam" id="PF25000"/>
    </source>
</evidence>
<proteinExistence type="predicted"/>
<dbReference type="EMBL" id="CAJVCH010022389">
    <property type="protein sequence ID" value="CAG7692625.1"/>
    <property type="molecule type" value="Genomic_DNA"/>
</dbReference>
<gene>
    <name evidence="2" type="ORF">AFUS01_LOCUS3705</name>
</gene>
<evidence type="ECO:0000313" key="2">
    <source>
        <dbReference type="EMBL" id="CAG7692625.1"/>
    </source>
</evidence>
<dbReference type="AlphaFoldDB" id="A0A8J2J7D5"/>
<protein>
    <recommendedName>
        <fullName evidence="1">DUF7779 domain-containing protein</fullName>
    </recommendedName>
</protein>
<accession>A0A8J2J7D5</accession>
<organism evidence="2 3">
    <name type="scientific">Allacma fusca</name>
    <dbReference type="NCBI Taxonomy" id="39272"/>
    <lineage>
        <taxon>Eukaryota</taxon>
        <taxon>Metazoa</taxon>
        <taxon>Ecdysozoa</taxon>
        <taxon>Arthropoda</taxon>
        <taxon>Hexapoda</taxon>
        <taxon>Collembola</taxon>
        <taxon>Symphypleona</taxon>
        <taxon>Sminthuridae</taxon>
        <taxon>Allacma</taxon>
    </lineage>
</organism>
<keyword evidence="3" id="KW-1185">Reference proteome</keyword>
<reference evidence="2" key="1">
    <citation type="submission" date="2021-06" db="EMBL/GenBank/DDBJ databases">
        <authorList>
            <person name="Hodson N. C."/>
            <person name="Mongue J. A."/>
            <person name="Jaron S. K."/>
        </authorList>
    </citation>
    <scope>NUCLEOTIDE SEQUENCE</scope>
</reference>
<dbReference type="InterPro" id="IPR056681">
    <property type="entry name" value="DUF7779"/>
</dbReference>
<feature type="domain" description="DUF7779" evidence="1">
    <location>
        <begin position="282"/>
        <end position="363"/>
    </location>
</feature>
<dbReference type="Pfam" id="PF25000">
    <property type="entry name" value="DUF7779"/>
    <property type="match status" value="1"/>
</dbReference>
<evidence type="ECO:0000313" key="3">
    <source>
        <dbReference type="Proteomes" id="UP000708208"/>
    </source>
</evidence>
<name>A0A8J2J7D5_9HEXA</name>
<sequence length="789" mass="92045">MTIYLVQNYLISSKVITKGQEFHQKAYIEKNQVNNIVNYPTPKELPSNIYNFTHCSPYFEGREETIAEIDRAVVKCKPEIHVFKRIIVLQGFGGMGKTELARAYAQRNHKNYDYILWIDAQTELSLKSSFKKIAETLGVTFKDVSDVAFVYQKLSSTYNSGNASTWPSGIKIINLDRLSHDQTLKCVRKYLHIENQQIPPTLENTIVSISTKLQGYPLALSLVCFRLDELAKDISNYEIESRIKGYVETLEDMPIKGVYDESDYTNRVKHILEETVKKINAKKNGHTALELLKIMSYLSPDRIKRKLLYAILFSKSYDGDEPLKIMDRDFQNAFVLLQTFSLVRIENEENVIIHRLIQESSRELSTEETLTTILKFFEGNPNNYRWQGHMKIIYNALIDGTCVGNKNYFLSMLAWKFFSEEFFLGLDIDGLKECLKYGTSDERFILCATEFYANSHKPLVGSSLNIYFDLTKQILRLTPEFLRNPWVLQCCSSILNVYNSFYKSTVSTVSTNSTIFYTELEKLTEHRTLISDVIVLLLNNYKHLLNTNRRISGHGLLYFWYGPWSAWGLNLKPDVEFLLELVTRSDQRTRRVLWSNVCDLNEKNKDRNFPVELISDCGVEIFTRSLQADNVNGRSMCEYLRACLTHVVRNKEAALMLTESQQFLDELSEAWKYFDSHFPVWSDFLQLVFIWVSLFTYDMRIFNNFKEEFKQKMKVAKKYDRFLNCFPISLRIENMLKKLSEFADKLQKSGHELRLAEYLYDFIKLPRGFLSLITKDGRFKSPSLFPSYN</sequence>